<evidence type="ECO:0000313" key="4">
    <source>
        <dbReference type="Proteomes" id="UP000006866"/>
    </source>
</evidence>
<dbReference type="STRING" id="572479.Hprae_1004"/>
<dbReference type="Pfam" id="PF02464">
    <property type="entry name" value="CinA"/>
    <property type="match status" value="1"/>
</dbReference>
<comment type="similarity">
    <text evidence="1">Belongs to the CinA family.</text>
</comment>
<dbReference type="PATRIC" id="fig|572479.3.peg.1015"/>
<protein>
    <recommendedName>
        <fullName evidence="1">Putative competence-damage inducible protein</fullName>
    </recommendedName>
</protein>
<accession>E3DLB8</accession>
<dbReference type="SUPFAM" id="SSF142433">
    <property type="entry name" value="CinA-like"/>
    <property type="match status" value="1"/>
</dbReference>
<dbReference type="InterPro" id="IPR050101">
    <property type="entry name" value="CinA"/>
</dbReference>
<dbReference type="InterPro" id="IPR036425">
    <property type="entry name" value="MoaB/Mog-like_dom_sf"/>
</dbReference>
<feature type="domain" description="MoaB/Mog" evidence="2">
    <location>
        <begin position="4"/>
        <end position="169"/>
    </location>
</feature>
<dbReference type="CDD" id="cd00885">
    <property type="entry name" value="cinA"/>
    <property type="match status" value="1"/>
</dbReference>
<dbReference type="InterPro" id="IPR001453">
    <property type="entry name" value="MoaB/Mog_dom"/>
</dbReference>
<dbReference type="InterPro" id="IPR008135">
    <property type="entry name" value="Competence-induced_CinA"/>
</dbReference>
<dbReference type="SUPFAM" id="SSF53218">
    <property type="entry name" value="Molybdenum cofactor biosynthesis proteins"/>
    <property type="match status" value="1"/>
</dbReference>
<dbReference type="PANTHER" id="PTHR13939:SF0">
    <property type="entry name" value="NMN AMIDOHYDROLASE-LIKE PROTEIN YFAY"/>
    <property type="match status" value="1"/>
</dbReference>
<dbReference type="Proteomes" id="UP000006866">
    <property type="component" value="Chromosome"/>
</dbReference>
<dbReference type="OrthoDB" id="9801454at2"/>
<dbReference type="Pfam" id="PF18146">
    <property type="entry name" value="CinA_KH"/>
    <property type="match status" value="1"/>
</dbReference>
<keyword evidence="4" id="KW-1185">Reference proteome</keyword>
<proteinExistence type="inferred from homology"/>
<dbReference type="HAMAP" id="MF_00226_B">
    <property type="entry name" value="CinA_B"/>
    <property type="match status" value="1"/>
</dbReference>
<evidence type="ECO:0000256" key="1">
    <source>
        <dbReference type="HAMAP-Rule" id="MF_00226"/>
    </source>
</evidence>
<evidence type="ECO:0000259" key="2">
    <source>
        <dbReference type="SMART" id="SM00852"/>
    </source>
</evidence>
<dbReference type="eggNOG" id="COG1546">
    <property type="taxonomic scope" value="Bacteria"/>
</dbReference>
<dbReference type="Pfam" id="PF00994">
    <property type="entry name" value="MoCF_biosynth"/>
    <property type="match status" value="1"/>
</dbReference>
<dbReference type="InterPro" id="IPR041424">
    <property type="entry name" value="CinA_KH"/>
</dbReference>
<dbReference type="SMART" id="SM00852">
    <property type="entry name" value="MoCF_biosynth"/>
    <property type="match status" value="1"/>
</dbReference>
<organism evidence="3 4">
    <name type="scientific">Halanaerobium praevalens (strain ATCC 33744 / DSM 2228 / GSL)</name>
    <dbReference type="NCBI Taxonomy" id="572479"/>
    <lineage>
        <taxon>Bacteria</taxon>
        <taxon>Bacillati</taxon>
        <taxon>Bacillota</taxon>
        <taxon>Clostridia</taxon>
        <taxon>Halanaerobiales</taxon>
        <taxon>Halanaerobiaceae</taxon>
        <taxon>Halanaerobium</taxon>
    </lineage>
</organism>
<dbReference type="PANTHER" id="PTHR13939">
    <property type="entry name" value="NICOTINAMIDE-NUCLEOTIDE AMIDOHYDROLASE PNCC"/>
    <property type="match status" value="1"/>
</dbReference>
<dbReference type="RefSeq" id="WP_014553190.1">
    <property type="nucleotide sequence ID" value="NC_017455.1"/>
</dbReference>
<gene>
    <name evidence="1" type="primary">cinA</name>
    <name evidence="3" type="ordered locus">Hprae_1004</name>
</gene>
<dbReference type="Gene3D" id="3.90.950.20">
    <property type="entry name" value="CinA-like"/>
    <property type="match status" value="1"/>
</dbReference>
<name>E3DLB8_HALPG</name>
<dbReference type="AlphaFoldDB" id="E3DLB8"/>
<dbReference type="InterPro" id="IPR008136">
    <property type="entry name" value="CinA_C"/>
</dbReference>
<dbReference type="NCBIfam" id="TIGR00199">
    <property type="entry name" value="PncC_domain"/>
    <property type="match status" value="1"/>
</dbReference>
<evidence type="ECO:0000313" key="3">
    <source>
        <dbReference type="EMBL" id="ADO77157.1"/>
    </source>
</evidence>
<dbReference type="PIRSF" id="PIRSF006728">
    <property type="entry name" value="CinA"/>
    <property type="match status" value="1"/>
</dbReference>
<reference evidence="3 4" key="2">
    <citation type="journal article" date="2011" name="Stand. Genomic Sci.">
        <title>Complete genome sequence of the extremely halophilic Halanaerobium praevalens type strain (GSL).</title>
        <authorList>
            <person name="Ivanova N."/>
            <person name="Sikorski J."/>
            <person name="Chertkov O."/>
            <person name="Nolan M."/>
            <person name="Lucas S."/>
            <person name="Hammon N."/>
            <person name="Deshpande S."/>
            <person name="Cheng J.F."/>
            <person name="Tapia R."/>
            <person name="Han C."/>
            <person name="Goodwin L."/>
            <person name="Pitluck S."/>
            <person name="Huntemann M."/>
            <person name="Liolios K."/>
            <person name="Pagani I."/>
            <person name="Mavromatis K."/>
            <person name="Ovchinikova G."/>
            <person name="Pati A."/>
            <person name="Chen A."/>
            <person name="Palaniappan K."/>
            <person name="Land M."/>
            <person name="Hauser L."/>
            <person name="Brambilla E.M."/>
            <person name="Kannan K.P."/>
            <person name="Rohde M."/>
            <person name="Tindall B.J."/>
            <person name="Goker M."/>
            <person name="Detter J.C."/>
            <person name="Woyke T."/>
            <person name="Bristow J."/>
            <person name="Eisen J.A."/>
            <person name="Markowitz V."/>
            <person name="Hugenholtz P."/>
            <person name="Kyrpides N.C."/>
            <person name="Klenk H.P."/>
            <person name="Lapidus A."/>
        </authorList>
    </citation>
    <scope>NUCLEOTIDE SEQUENCE [LARGE SCALE GENOMIC DNA]</scope>
    <source>
        <strain evidence="4">ATCC 33744 / DSM 2228 / GSL</strain>
    </source>
</reference>
<dbReference type="eggNOG" id="COG1058">
    <property type="taxonomic scope" value="Bacteria"/>
</dbReference>
<dbReference type="HOGENOM" id="CLU_030805_9_2_9"/>
<sequence length="416" mass="46023">MKTAIVATGSELIRGFVQDINSRFLARNLTELGFENQNIFICGDQKETIKESILRAAKIADLIFITGGLGPTKDDQTKNAFAEALDLELEYSTKIEKNLTKIFKSSNLNQNNLSQAYIPQGAKVINNNFGTAPALKLKNKNNCFYLLPGVPSELKYLFREKIISDLKSLSQNKFLVKELNFIGIGEANLAAKVENLALNPALEISYQAGQAEVKLRIKVNSASQKSFKQKNEIVNKARNKLKKEFSCFIYGEDNESLEAKIKKILIKKKLKVATAESFTGGLLAKRLTKLPGSSEYFLGSIVAYNQEIKEKLLKLKQSFLKKYGVVSQECVEAMAVSAANIFSSDLALASSGAAGPAAHADQKAGIMFISIFYQGQSKTFKIEKNYGRAANTFYASQIALFELYKLIAQKRNDLNA</sequence>
<dbReference type="EMBL" id="CP002175">
    <property type="protein sequence ID" value="ADO77157.1"/>
    <property type="molecule type" value="Genomic_DNA"/>
</dbReference>
<reference evidence="4" key="1">
    <citation type="submission" date="2010-10" db="EMBL/GenBank/DDBJ databases">
        <title>The complete genome of Halanaerobium praevalens DSM 2228.</title>
        <authorList>
            <consortium name="US DOE Joint Genome Institute (JGI-PGF)"/>
            <person name="Lucas S."/>
            <person name="Copeland A."/>
            <person name="Lapidus A."/>
            <person name="Glavina del Rio T."/>
            <person name="Dalin E."/>
            <person name="Tice H."/>
            <person name="Bruce D."/>
            <person name="Goodwin L."/>
            <person name="Pitluck S."/>
            <person name="Kyrpides N."/>
            <person name="Mavromatis K."/>
            <person name="Ivanova N."/>
            <person name="Ovchinnikova G."/>
            <person name="Chertkov O."/>
            <person name="Detter J.C."/>
            <person name="Han C."/>
            <person name="Larimer F."/>
            <person name="Land M."/>
            <person name="Hauser L."/>
            <person name="Markowitz V."/>
            <person name="Cheng J.-F."/>
            <person name="Hugenholtz P."/>
            <person name="Woyke T."/>
            <person name="Wu D."/>
            <person name="Tindall B."/>
            <person name="Pomrenke H.G."/>
            <person name="Brambilla E."/>
            <person name="Klenk H.-P."/>
            <person name="Eisen J.A."/>
        </authorList>
    </citation>
    <scope>NUCLEOTIDE SEQUENCE [LARGE SCALE GENOMIC DNA]</scope>
    <source>
        <strain evidence="4">ATCC 33744 / DSM 2228 / GSL</strain>
    </source>
</reference>
<dbReference type="NCBIfam" id="TIGR00200">
    <property type="entry name" value="cinA_nterm"/>
    <property type="match status" value="1"/>
</dbReference>
<dbReference type="InterPro" id="IPR036653">
    <property type="entry name" value="CinA-like_C"/>
</dbReference>
<dbReference type="KEGG" id="hpk:Hprae_1004"/>
<dbReference type="Gene3D" id="3.40.980.10">
    <property type="entry name" value="MoaB/Mog-like domain"/>
    <property type="match status" value="1"/>
</dbReference>